<dbReference type="InterPro" id="IPR025592">
    <property type="entry name" value="DUF4347"/>
</dbReference>
<feature type="domain" description="DUF4347" evidence="5">
    <location>
        <begin position="207"/>
        <end position="346"/>
    </location>
</feature>
<evidence type="ECO:0000256" key="1">
    <source>
        <dbReference type="ARBA" id="ARBA00004613"/>
    </source>
</evidence>
<reference evidence="6 7" key="2">
    <citation type="journal article" date="2018" name="Int. J. Syst. Evol. Microbiol.">
        <title>Marinobacterium aestuarii sp. nov., a benzene-degrading marine bacterium isolated from estuary sediment.</title>
        <authorList>
            <person name="Bae S.S."/>
            <person name="Jung J."/>
            <person name="Chung D."/>
            <person name="Baek K."/>
        </authorList>
    </citation>
    <scope>NUCLEOTIDE SEQUENCE [LARGE SCALE GENOMIC DNA]</scope>
    <source>
        <strain evidence="6 7">ST58-10</strain>
    </source>
</reference>
<evidence type="ECO:0000256" key="3">
    <source>
        <dbReference type="ARBA" id="ARBA00022837"/>
    </source>
</evidence>
<dbReference type="InterPro" id="IPR018511">
    <property type="entry name" value="Hemolysin-typ_Ca-bd_CS"/>
</dbReference>
<evidence type="ECO:0000256" key="4">
    <source>
        <dbReference type="SAM" id="MobiDB-lite"/>
    </source>
</evidence>
<dbReference type="Pfam" id="PF14252">
    <property type="entry name" value="DUF4347"/>
    <property type="match status" value="1"/>
</dbReference>
<dbReference type="Gene3D" id="2.150.10.10">
    <property type="entry name" value="Serralysin-like metalloprotease, C-terminal"/>
    <property type="match status" value="8"/>
</dbReference>
<feature type="compositionally biased region" description="Low complexity" evidence="4">
    <location>
        <begin position="6053"/>
        <end position="6072"/>
    </location>
</feature>
<feature type="region of interest" description="Disordered" evidence="4">
    <location>
        <begin position="5952"/>
        <end position="6072"/>
    </location>
</feature>
<dbReference type="InterPro" id="IPR011049">
    <property type="entry name" value="Serralysin-like_metalloprot_C"/>
</dbReference>
<dbReference type="GO" id="GO:0005509">
    <property type="term" value="F:calcium ion binding"/>
    <property type="evidence" value="ECO:0007669"/>
    <property type="project" value="InterPro"/>
</dbReference>
<dbReference type="KEGG" id="mars:A8C75_16365"/>
<evidence type="ECO:0000313" key="7">
    <source>
        <dbReference type="Proteomes" id="UP000078070"/>
    </source>
</evidence>
<proteinExistence type="predicted"/>
<keyword evidence="2" id="KW-0964">Secreted</keyword>
<protein>
    <recommendedName>
        <fullName evidence="5">DUF4347 domain-containing protein</fullName>
    </recommendedName>
</protein>
<dbReference type="GO" id="GO:0005576">
    <property type="term" value="C:extracellular region"/>
    <property type="evidence" value="ECO:0007669"/>
    <property type="project" value="UniProtKB-SubCell"/>
</dbReference>
<dbReference type="PANTHER" id="PTHR38340:SF1">
    <property type="entry name" value="S-LAYER PROTEIN"/>
    <property type="match status" value="1"/>
</dbReference>
<reference evidence="7" key="1">
    <citation type="submission" date="2016-05" db="EMBL/GenBank/DDBJ databases">
        <authorList>
            <person name="Baek K."/>
            <person name="Yang S.-J."/>
        </authorList>
    </citation>
    <scope>NUCLEOTIDE SEQUENCE [LARGE SCALE GENOMIC DNA]</scope>
    <source>
        <strain evidence="7">ST58-10</strain>
    </source>
</reference>
<dbReference type="Pfam" id="PF00353">
    <property type="entry name" value="HemolysinCabind"/>
    <property type="match status" value="18"/>
</dbReference>
<dbReference type="STRING" id="1821621.A8C75_16365"/>
<feature type="region of interest" description="Disordered" evidence="4">
    <location>
        <begin position="1130"/>
        <end position="1164"/>
    </location>
</feature>
<dbReference type="InterPro" id="IPR050557">
    <property type="entry name" value="RTX_toxin/Mannuronan_C5-epim"/>
</dbReference>
<dbReference type="InterPro" id="IPR053786">
    <property type="entry name" value="LEPRxLL_CS"/>
</dbReference>
<dbReference type="SUPFAM" id="SSF51120">
    <property type="entry name" value="beta-Roll"/>
    <property type="match status" value="9"/>
</dbReference>
<comment type="subcellular location">
    <subcellularLocation>
        <location evidence="1">Secreted</location>
    </subcellularLocation>
</comment>
<keyword evidence="7" id="KW-1185">Reference proteome</keyword>
<organism evidence="6 7">
    <name type="scientific">Marinobacterium aestuarii</name>
    <dbReference type="NCBI Taxonomy" id="1821621"/>
    <lineage>
        <taxon>Bacteria</taxon>
        <taxon>Pseudomonadati</taxon>
        <taxon>Pseudomonadota</taxon>
        <taxon>Gammaproteobacteria</taxon>
        <taxon>Oceanospirillales</taxon>
        <taxon>Oceanospirillaceae</taxon>
        <taxon>Marinobacterium</taxon>
    </lineage>
</organism>
<dbReference type="PROSITE" id="PS00330">
    <property type="entry name" value="HEMOLYSIN_CALCIUM"/>
    <property type="match status" value="5"/>
</dbReference>
<dbReference type="PANTHER" id="PTHR38340">
    <property type="entry name" value="S-LAYER PROTEIN"/>
    <property type="match status" value="1"/>
</dbReference>
<dbReference type="OrthoDB" id="8612880at2"/>
<accession>A0A1A9F157</accession>
<dbReference type="PRINTS" id="PR00313">
    <property type="entry name" value="CABNDNGRPT"/>
</dbReference>
<dbReference type="Proteomes" id="UP000078070">
    <property type="component" value="Chromosome"/>
</dbReference>
<evidence type="ECO:0000256" key="2">
    <source>
        <dbReference type="ARBA" id="ARBA00022525"/>
    </source>
</evidence>
<keyword evidence="3" id="KW-0106">Calcium</keyword>
<name>A0A1A9F157_9GAMM</name>
<dbReference type="NCBIfam" id="NF012209">
    <property type="entry name" value="LEPR-8K"/>
    <property type="match status" value="1"/>
</dbReference>
<dbReference type="EMBL" id="CP015839">
    <property type="protein sequence ID" value="ANG63895.1"/>
    <property type="molecule type" value="Genomic_DNA"/>
</dbReference>
<gene>
    <name evidence="6" type="ORF">A8C75_16365</name>
</gene>
<dbReference type="InterPro" id="IPR001343">
    <property type="entry name" value="Hemolysn_Ca-bd"/>
</dbReference>
<sequence length="6150" mass="641954">MNNIFYQGKKAKKAGKKKQNLQFEALENRVLLSADLGITAADLQQPDESSTGVIESELQLSTLESAEFEPASIAVDDSLTRLLGEGAALDMSAAADADPDAKAEADAASPDDLVPADAAEQDAGPVLSAGEIYLVERMMASQIVILDAGIPQLESVINELFNSADTQLVATLESLQGSPLTLAPASVSGVDQPATDMGAQLAGADLQQQLLLNADRDIKVFVLDAERNGVEQISSILDYFENVAAIHLLSHGAAGALFLGNTKLNSQQLKTNQQQLKRWGNALSPDGDLLLYGCDVADGELGLAFVEQLSDVTGADVAASQDDTGNLPGADWDLESTTGVIETQSLSIAAMQGVLATTPTDGNDTLTNPTGTIKGLKGDDAYVFSSNTFGVVTVTELKNEGTDTLDLSALSVDLTFTIKKDNVVVVTYSSGGSAHKITATQIENIKGGSGNDTFIVQKGAELKGTLDGGGGINTLSYTDPAASLIFDKSYSGAVAVDFTVGSAADSARATAIAGFAVGKVTNIQQVIGGNGDDFLKGFSGADDLSGGKGADTLQGGAGIDLLKGDAGDDHLDGGADTDTLEGGAGNDTLVASTGGDTLKGGAGDDLYEFSDTADWNGTTVTELAGEGTDTLDFSAVSADLVFTINDLALTGLAVSAGASSLSGALYIERIVAGSGINTFNFKNNWAEQLVISATAGATVTADFSAVTTDLYFTIKADGTLVVADTSNRSGGHRVTLSNVDNLVGGQGTNTFSFAAGGSISGNLNGGSGTGILDYSQFDLTVVVDLANAATGVPGVGGTLSNIDELVGSEKQDHLSAADSGQSLSGDRGDDFLFGGSGADVLAGDQGDDILVGGAGNDSFSGGTGDDTYLFSGSWGQDAAVTELANGGNDSISFAGQDLQAATASMPQIDAIAAVSADLTLTFNSDGSLNVADDSATANTLAVAASSLPEIESLLGGSGANDYVFQDNWGNGSGTSILLDDTASTAGTLDFSAVSSDLKFVITDDNGVTVMTVTTAVNGKVYSVTARGVENLIGGTGDNQYRFEGAAVLGGSLTGFSGAGANAGTATLDFSAYDGGSGHGVKLDLTAATAKAIVDPADAAQDTALIAGTLSNINDLIGSGFDDELTGDAQANRLDGGAGDDTLKGGAESDTLIGGKGSDSLQGEAGDDTYTVESKWTSLDLSLSPTQTDTISDSEGANTLDLSDISKDLQVTFTDVAAGGTNVSVKVALNALLSNKINIDNAGNGTDSWTLKTGDGDDTVVIKDGVDSTVSIEAGEGSNTLDYFNGSDISGGYKSSVSVDLDAGTATGLAGISDFQHIYGSFFGGADQLTGDAGDNNFYVGIWGELDGAANRNHVIDGGDGTDTISFVNFDQSDFDLVLDLSNSIVTHEDALSTVMTVATLAGIENLVGGAGNDRLIGDAAANVLNGGGGDDSLEGGDGDDTYAFDSDWGLDSIVENLVEGTDVLDFSGVTEALTFSNGFTTDTTAVDLATALTRAVTVTDGSSILTADFNVETFAGVKDTDTLLQANVILTTAVQDEMISGLEALKAMAEGLSTGYSEFDALLDLQLPLVGETLSGLLVDDSGVAVNIADQLALRIQAQIDALKILFWGSTTEPDAADKTDSNTDALFALTDAGGEPLFFITENTRLLEFGSSLELFTRTQSLGIDFGGTLSEIPGVEVELNPDVTTTLKFDYAFGVLPSDPADPAADLAFHVSNPGLNFAVSLFDDAIYAGLDFGVIAASIGGPAIDDAKGMLALNIDLTIGAQGDLSEQILLDTVTNSSYDSLFSLQADRNTGVSASLPVVVDAAGLGLDIPSLPTITLNTPQLPELPSLGDLSTLFGNLDWSLPDLSELFDLGSISLDQIFEMMRSGLNYLVNNFDFSLNIPGLNLSLDDIFKNLPGFDLGLEDFLSGLLEPLNNFDVSLGLQGLEDWLNAQLADLLPDLWPDWSLPSFDFSYDGFDLGIDFDFDLNLGDLFGALGLPQLELGLDFDLADLAAFLNLPAGFDPAQLGITMAADGTLLVDADLDIALELDLALQEYALAVIGNAGPAGLNVQDYAFIGDDTQVSLAVRAGADDIDVEASLSISDSLPDIGFWIENGSAIVEAVAAITLPQVGNGRYQLSSFDISNFSFTAGGEASLDLPMFLGTGSLPMGGSELDRNGDSYADNVLHAGFDFDLSGLSTPEVIAPNFAGFSLIAFLNDPATVLAGMEGMFEGIKSLMVGELGRLGLPLVGDVLNQSGAFVDQLRDSLLGDKSSGSYVDGLGKELTDAAANGDDVISLIRDALFNALGAYLQVAKTDANGDPAYDELGKLIYGDVESADDIGLVLTAEGELTFNVLLAGSVFEGLDDYIERMGDTDGDGIDDAIIKRFLEVPINFDLSAPGLGLKTGPTDTIEVSLDYFFGLGFGLDTSGFFLDTAGVTEAGEELGLTLDASLSDGASLLGTLGFLQMRMTEVDDDDGNSGLRGKIAMDLKATADRWRIGEALTMSAQISAEANVDLFATLEMDFGDDIALPNAFTTVHYDQLLADITWESGSSFSADFLAPPEVVLEDVTLDVGDLFSGFIGPIALELDPFLGADSELRRVIDILTTDIDLGVDQINLLDIAVLAMNVKAAGTGDILRTTITALLEVSDFITLAADAARDGGSIEVNFGTFVLGASLMTSDSTEISNADLNQTGGQSATDTVANDPNASANQKNLVANLGTSPGSIMFPILYDPMTAVGLLLGKDVDLFIYDTPDIDFSILYEQSFPIFAGLNAVIKGELQAYSDFYFGFDTTGIRSWFNEFEANDYDFGASVSHLGDIFDGFFIADWAVSDTGQLIQGDDVPEVTLKVTFAAGAALGIGGLVEAGVLGGIEAEIGLNLHDLPKTGTGGNTGIEAVYDGKIRFEEVASILQENPLCLFDMEGTIKAFLEGYLWVGVKVFGSKITLFEASKRFVEVTLARFEWICPDLPDPTVATLNEDTGVLTLAYTDADGNTQANLPEIYKVYLDNIDVTPSDGIDNEVERIFVTGNGHTQVFDPTLVTSIRAAGTANNDEYEISTEIVANLEIHGAGGNDIITLTGNSNADKSRRIYGEDGNDTLIGTAMADLIVGGDGNDNIKAQDGADVIFGDNEDGTGTGSDFIWATGTTLGTSGLANGFANYIDAGAGSDQILTGEGNDRILGGAGDDFINAGGGIDTIDGGADADHIIAGTGADIVLGGSGDDTLSWESGDGADSFDGGQGNDEIFMAGYSVNPDEFYKADTSNYIVDDGAVDTVVVSASGGDTHINWQHGASAGITLSGSGVEILSMDTGMGADDIVIGSLATTSVGSVKLSTGTQRSLVVENRFVKERNDAGDLVDTAQTLDFKMLQVADDNAIDSVRIEGTQGADDYLVSTVESTGVDGNTQTAMRYEQLDGNTDIAGNPTSHVIVDVYDLETADKTRLNTLGGNDSIDALGVTQALVSHIYLDGGADDDRIIGTNLASLSDVIIGGSGSDRMTGGAGIDQFYEQSDTGADDNIDGDVDVLVESRDADFILSDTQLVIDDSEPLRAAGDPQRLSNTFGNETETFTNLFENAELSGFDSANWFELTGWSGGGLLDGGKGGDSYTLELAQLASGRQYLNIADSGGTAGMDTLIYKGSAGQDTIQLDTVYKRAEDVEKRFTDDRWSSYGNHGDGLLIAHFDASDTFGKVDLDDEESLMHVREASLSEGADYQVVNYHSVEQVTVFGGEEADKFISDSTESQIDVYGDAGDDQFYIGSVLTTDTVLVEGQEVTIVLEITDGANVNNSNFFGGEGDDYFEVNHNVADIGLYGDNGNDTFFIKALLTLDDDGELLDLDSGVSSVSGVSQDPTADTREVDVDTLVYVENANIIINGGAGFDSVALVGTVLSDTFYVFVERDPVTGDSVQRIYGAGVKLQKLLNIERLQLLTGGGDDTVYLYGVDMGLIGDMVIKTGSGSDLVQIGGPEQVINLNYPKNRDQFYAAVEGYEVDQDALGNFLSVDTVSGMPFYQIDETGRIVGFQVENPAVTLQVTMPESTDIDAFVSPVLIDGGEGANDRVIVNNQAGNNRIRFANVELERKEVVFDYTDFTLTSTATDFVDTVLGNATTGAIAQDLLASAAGDYLRFQDRYYDTELLNNIANGSQTELTIPAGLSYFNIQNTLKADGTISYARAELEQFASDFGLVLDTTIVAHPDPSRAGETLYQLNGISKNGVAVAFEAQHKETVVYDLGGNRIVFQDLTALTLKTTAPLRVQFGASAISSIESVRSDAMDTLHGVDAAAALHFTGMDEVTLNLTDETGGVQGSELHIDNSLFTGRLQVQGGINSDRIFVEQTQAVTTVHGNAGNDEIIVGKNGMLDQLGQSIYLFGDEGTDSIEVDRAGDASAADVSVDQNLLEHSTSFEQLSRITSAISLQGITDDENDLLEAELKSASEAYADAAFAVSQGDLGTALGEISEATLAQLLDVLNSSKTQLATSVTEAADTLRLNDQQLLENQIKLYTRARYYESNAIDDALLDRMSALGLKAQFSVTYSYEIFGITFDDIVAHSAVTGLQSGFNVAEDWLRNFGSRVNITDDDGNAQDITLDASGNRSALQQLLENASGQSDIYDLINGALNQNRQTVFTATEDDGGWLDVTFKLELVSTNVHQANDSNVRALAQLYDTLVNDYLGSQDIYADLLKARSYNGSYITQADLNSFYNSYQSNADIRGFNVNDPLAGGKTLSSELIASVDAVNLDLSASVLAKQSATVIAQLQQFDLTRSNSFADIYDDKLDVLIAQVSAVLGSDDYSQSTLASISADLDTLLAQFNPYDAGNGFAADRQMVLAPVYNALAANTSNGLIEVLAGINQLHTDLVGADFAAILNAAAAAAGYDDFETLFNSAGYTQVRAAYATASELIDSFLIYSAGQPDMEDLPVVVTDTLRAIKVLDRAAERFEAFVDALEPGFDFATFRASYLANQAAVQQFVANNPEYIAYLQSEARYEAMTASLTRDANDVVTLAALNEQQYQLLVAARDAAVAQFASLKTSLYTQYTFTLNYWWFTRTVHLDYTVDFRYVQQQALVANLEAQVTAAKAYFDGSESQTDELLALRQAYSDQEENFEDLIDTLGSTYEAQKKALNAQYLVLKEISGLAVEIIKARGPDQDIEGFADDSSLISEIISFNDEYRILDEDAAQDPLDLTQFASVSADGSREATKSSVIFQTEQRDYTAVTSVAGMTGADVFIHIGYDDVESLTLNLGDGADNVQVLDTLGQASAEVFVNTGGGNDSITVSDENGTTDGIVSSLIIDAGSDSNFLHINDINDASADSILMTNGARGGYTSVTGIAAGNIHYRGAFGQGVLLQAGMDADSIRIEAVIDDAHTTVQGGEGDDDMTAVQALANNASLTLRGEDGLDLIDAKLAGFGVALEGNLGNDTIYGSIHADTIDGNEGDDLIMAGLGGDTVRGGADNDLIFGDLGSVQDAAGNELTRRAGIIAKVESIAGAGEDNLDGGSGNDTLIGGGALDIITDTGGNNLVFGDHALVTYLAGFALGASTLHIADAAADRISLSDSNNWIFGGAGGDEITTTTGTDYVIGDLGSLSFASGQLVSMTSDQLTLGGNDIIHLGDGVKTVIGGRGADTISSGNGKALIFGDNGLLSYQAGVLNRLESIDVDASTGGIDDIDSGNGDHIIMGGTHGDFIDSGIGNSILLGDNGTVQLNLAGDKRVLVVSELSTLGGADFITALGGNNLAFGSVGDDRIETAAGDDVIFGDNGRAEYIKGLADRYLTTDTSLDTSGNDTLISGAGRDLIFGGLGNELIEAGAGNDAVVGDLGVALYNSNDTDPLTLDQLDSVSSDIGGSDEIHGGDGDDVLIGGGGDDFLFGDANNDFLSGDGGRATYVEGVLHIAETTELFIGGDDELDGGADNDILLGGFGSDLFFASLSEDVLAGEYAYIEKDLSQTDTGKILFVTRLAQGSLDLLASTQFTLYGESEKGQVYAPETAADESDDGGLIADGSKSLFSTQSEPRHHSSASAGTAGSSGNGDTGENGDIPEDECYDELGQPMACAPEADPDATEDAQATADDTSEQSVAPTQPVEEEVPLETAPAEEAPAADGAQPSADTGAGAAAAAIAGLAGWKLASGERSGTVKLARQSFESLRHKQRNLMHWDEAKQCFVGDDNIKQAATLDWEKAAGNIRTH</sequence>
<evidence type="ECO:0000259" key="5">
    <source>
        <dbReference type="Pfam" id="PF14252"/>
    </source>
</evidence>
<evidence type="ECO:0000313" key="6">
    <source>
        <dbReference type="EMBL" id="ANG63895.1"/>
    </source>
</evidence>
<dbReference type="RefSeq" id="WP_067384855.1">
    <property type="nucleotide sequence ID" value="NZ_CP015839.1"/>
</dbReference>